<gene>
    <name evidence="2" type="ORF">ID47_11290</name>
</gene>
<keyword evidence="1" id="KW-0175">Coiled coil</keyword>
<feature type="coiled-coil region" evidence="1">
    <location>
        <begin position="75"/>
        <end position="102"/>
    </location>
</feature>
<evidence type="ECO:0000256" key="1">
    <source>
        <dbReference type="SAM" id="Coils"/>
    </source>
</evidence>
<reference evidence="2 3" key="1">
    <citation type="submission" date="2014-07" db="EMBL/GenBank/DDBJ databases">
        <title>Comparative genomic insights into amoeba endosymbionts belonging to the families of Holosporaceae and Candidatus Midichloriaceae within Rickettsiales.</title>
        <authorList>
            <person name="Wang Z."/>
            <person name="Wu M."/>
        </authorList>
    </citation>
    <scope>NUCLEOTIDE SEQUENCE [LARGE SCALE GENOMIC DNA]</scope>
    <source>
        <strain evidence="2">PRA3</strain>
    </source>
</reference>
<dbReference type="STRING" id="91604.ID47_11290"/>
<dbReference type="Proteomes" id="UP000028926">
    <property type="component" value="Chromosome"/>
</dbReference>
<keyword evidence="3" id="KW-1185">Reference proteome</keyword>
<dbReference type="KEGG" id="paca:ID47_11290"/>
<dbReference type="RefSeq" id="WP_038466419.1">
    <property type="nucleotide sequence ID" value="NZ_CP008941.1"/>
</dbReference>
<evidence type="ECO:0008006" key="4">
    <source>
        <dbReference type="Google" id="ProtNLM"/>
    </source>
</evidence>
<dbReference type="AlphaFoldDB" id="A0A077AYW0"/>
<accession>A0A077AYW0</accession>
<dbReference type="HOGENOM" id="CLU_2104549_0_0_5"/>
<dbReference type="OrthoDB" id="8481057at2"/>
<dbReference type="eggNOG" id="ENOG5030TW5">
    <property type="taxonomic scope" value="Bacteria"/>
</dbReference>
<sequence length="115" mass="13366">MNSVVRPMSDQQLTFQQFLTEFHALQDRLLAMPEEEALSETFTEEQDKLSHLLAQLSAYSAQEQETARREMREFADKLAHKLTALKRRMEQLSVDMSAVETRTRGIKAYNQGKIF</sequence>
<proteinExistence type="predicted"/>
<evidence type="ECO:0000313" key="2">
    <source>
        <dbReference type="EMBL" id="AIK97189.1"/>
    </source>
</evidence>
<evidence type="ECO:0000313" key="3">
    <source>
        <dbReference type="Proteomes" id="UP000028926"/>
    </source>
</evidence>
<organism evidence="2 3">
    <name type="scientific">Candidatus Odyssella acanthamoebae</name>
    <dbReference type="NCBI Taxonomy" id="91604"/>
    <lineage>
        <taxon>Bacteria</taxon>
        <taxon>Pseudomonadati</taxon>
        <taxon>Pseudomonadota</taxon>
        <taxon>Alphaproteobacteria</taxon>
        <taxon>Holosporales</taxon>
        <taxon>Candidatus Paracaedibacteraceae</taxon>
        <taxon>Candidatus Odyssella</taxon>
    </lineage>
</organism>
<protein>
    <recommendedName>
        <fullName evidence="4">Flagellar protein FliT</fullName>
    </recommendedName>
</protein>
<dbReference type="EMBL" id="CP008941">
    <property type="protein sequence ID" value="AIK97189.1"/>
    <property type="molecule type" value="Genomic_DNA"/>
</dbReference>
<name>A0A077AYW0_9PROT</name>